<feature type="compositionally biased region" description="Basic and acidic residues" evidence="1">
    <location>
        <begin position="80"/>
        <end position="92"/>
    </location>
</feature>
<protein>
    <recommendedName>
        <fullName evidence="2">RNase H type-1 domain-containing protein</fullName>
    </recommendedName>
</protein>
<dbReference type="EMBL" id="QJKJ01008107">
    <property type="protein sequence ID" value="RDX80771.1"/>
    <property type="molecule type" value="Genomic_DNA"/>
</dbReference>
<dbReference type="GO" id="GO:0004523">
    <property type="term" value="F:RNA-DNA hybrid ribonuclease activity"/>
    <property type="evidence" value="ECO:0007669"/>
    <property type="project" value="InterPro"/>
</dbReference>
<dbReference type="AlphaFoldDB" id="A0A371FR81"/>
<evidence type="ECO:0000313" key="4">
    <source>
        <dbReference type="Proteomes" id="UP000257109"/>
    </source>
</evidence>
<evidence type="ECO:0000256" key="1">
    <source>
        <dbReference type="SAM" id="MobiDB-lite"/>
    </source>
</evidence>
<feature type="domain" description="RNase H type-1" evidence="2">
    <location>
        <begin position="9"/>
        <end position="74"/>
    </location>
</feature>
<dbReference type="Gene3D" id="3.30.420.10">
    <property type="entry name" value="Ribonuclease H-like superfamily/Ribonuclease H"/>
    <property type="match status" value="1"/>
</dbReference>
<evidence type="ECO:0000259" key="2">
    <source>
        <dbReference type="Pfam" id="PF13456"/>
    </source>
</evidence>
<dbReference type="OrthoDB" id="1432522at2759"/>
<dbReference type="SUPFAM" id="SSF53098">
    <property type="entry name" value="Ribonuclease H-like"/>
    <property type="match status" value="1"/>
</dbReference>
<evidence type="ECO:0000313" key="3">
    <source>
        <dbReference type="EMBL" id="RDX80771.1"/>
    </source>
</evidence>
<dbReference type="GO" id="GO:0003676">
    <property type="term" value="F:nucleic acid binding"/>
    <property type="evidence" value="ECO:0007669"/>
    <property type="project" value="InterPro"/>
</dbReference>
<comment type="caution">
    <text evidence="3">The sequence shown here is derived from an EMBL/GenBank/DDBJ whole genome shotgun (WGS) entry which is preliminary data.</text>
</comment>
<dbReference type="InterPro" id="IPR036397">
    <property type="entry name" value="RNaseH_sf"/>
</dbReference>
<feature type="region of interest" description="Disordered" evidence="1">
    <location>
        <begin position="80"/>
        <end position="116"/>
    </location>
</feature>
<keyword evidence="4" id="KW-1185">Reference proteome</keyword>
<dbReference type="Proteomes" id="UP000257109">
    <property type="component" value="Unassembled WGS sequence"/>
</dbReference>
<gene>
    <name evidence="3" type="ORF">CR513_38636</name>
</gene>
<proteinExistence type="predicted"/>
<organism evidence="3 4">
    <name type="scientific">Mucuna pruriens</name>
    <name type="common">Velvet bean</name>
    <name type="synonym">Dolichos pruriens</name>
    <dbReference type="NCBI Taxonomy" id="157652"/>
    <lineage>
        <taxon>Eukaryota</taxon>
        <taxon>Viridiplantae</taxon>
        <taxon>Streptophyta</taxon>
        <taxon>Embryophyta</taxon>
        <taxon>Tracheophyta</taxon>
        <taxon>Spermatophyta</taxon>
        <taxon>Magnoliopsida</taxon>
        <taxon>eudicotyledons</taxon>
        <taxon>Gunneridae</taxon>
        <taxon>Pentapetalae</taxon>
        <taxon>rosids</taxon>
        <taxon>fabids</taxon>
        <taxon>Fabales</taxon>
        <taxon>Fabaceae</taxon>
        <taxon>Papilionoideae</taxon>
        <taxon>50 kb inversion clade</taxon>
        <taxon>NPAAA clade</taxon>
        <taxon>indigoferoid/millettioid clade</taxon>
        <taxon>Phaseoleae</taxon>
        <taxon>Mucuna</taxon>
    </lineage>
</organism>
<reference evidence="3" key="1">
    <citation type="submission" date="2018-05" db="EMBL/GenBank/DDBJ databases">
        <title>Draft genome of Mucuna pruriens seed.</title>
        <authorList>
            <person name="Nnadi N.E."/>
            <person name="Vos R."/>
            <person name="Hasami M.H."/>
            <person name="Devisetty U.K."/>
            <person name="Aguiy J.C."/>
        </authorList>
    </citation>
    <scope>NUCLEOTIDE SEQUENCE [LARGE SCALE GENOMIC DNA]</scope>
    <source>
        <strain evidence="3">JCA_2017</strain>
    </source>
</reference>
<accession>A0A371FR81</accession>
<dbReference type="PANTHER" id="PTHR48475">
    <property type="entry name" value="RIBONUCLEASE H"/>
    <property type="match status" value="1"/>
</dbReference>
<dbReference type="InterPro" id="IPR012337">
    <property type="entry name" value="RNaseH-like_sf"/>
</dbReference>
<feature type="non-terminal residue" evidence="3">
    <location>
        <position position="1"/>
    </location>
</feature>
<dbReference type="PANTHER" id="PTHR48475:SF1">
    <property type="entry name" value="RNASE H TYPE-1 DOMAIN-CONTAINING PROTEIN"/>
    <property type="match status" value="1"/>
</dbReference>
<dbReference type="InterPro" id="IPR002156">
    <property type="entry name" value="RNaseH_domain"/>
</dbReference>
<sequence length="116" mass="13149">MVLVSPENQCFPFSTRLGFDYTNNMVEYEACATGVLMVVEHQAKKLKVFSDSTLIIYQLYGEWETRDSKLIPYHNYDHIPLRPAGRKSDDRCPNNSLIYAPSKPGLRNNHSGPALG</sequence>
<dbReference type="Pfam" id="PF13456">
    <property type="entry name" value="RVT_3"/>
    <property type="match status" value="1"/>
</dbReference>
<name>A0A371FR81_MUCPR</name>